<feature type="region of interest" description="Disordered" evidence="1">
    <location>
        <begin position="363"/>
        <end position="408"/>
    </location>
</feature>
<feature type="transmembrane region" description="Helical" evidence="2">
    <location>
        <begin position="318"/>
        <end position="342"/>
    </location>
</feature>
<dbReference type="SMART" id="SM00608">
    <property type="entry name" value="ACR"/>
    <property type="match status" value="1"/>
</dbReference>
<comment type="caution">
    <text evidence="5">The sequence shown here is derived from an EMBL/GenBank/DDBJ whole genome shotgun (WGS) entry which is preliminary data.</text>
</comment>
<dbReference type="InterPro" id="IPR036436">
    <property type="entry name" value="Disintegrin_dom_sf"/>
</dbReference>
<dbReference type="InterPro" id="IPR006586">
    <property type="entry name" value="ADAM_Cys-rich"/>
</dbReference>
<sequence>MDLINTSKNIQNVERTGLHSRMFSSCSLSDLDMSFKQTCGNMHVERGEECDCGLSEECPENNYIADGHPCLNNTGYCLGGICPTLDLQCQHIWGKGLWSRYAMFEKFNPTGNFNGHCGKDDRTGSFAKCLPEDVQCGLLHCEGGSTTPLYGSAGSDRAYSETLMSINGEKYGCKVIHGPALMELPNHGLVQEGTKCGDGKFCMRKQCVPASTTLLTCPGTDSNRICSGHGVCTKFGTCFCDKGWSGIDCTTKVKIVLTTRVMTTVAKTSPSTVLTTTTSPANEIRVVPIESIDITTKPNTDSPIAAVVKADDNGLSSLWLIVILVSVVGGVVLMLTLTFLCYRRKSPVKFSHGKKDLFGFKKKKKGDNCAESGKIKFGSMPSYKNQKGLSKKKKGKKGRNTSEEESLHHQHRDFWDMAWI</sequence>
<reference evidence="5 6" key="1">
    <citation type="submission" date="2022-12" db="EMBL/GenBank/DDBJ databases">
        <title>Chromosome-level genome of Tegillarca granosa.</title>
        <authorList>
            <person name="Kim J."/>
        </authorList>
    </citation>
    <scope>NUCLEOTIDE SEQUENCE [LARGE SCALE GENOMIC DNA]</scope>
    <source>
        <strain evidence="5">Teg-2019</strain>
        <tissue evidence="5">Adductor muscle</tissue>
    </source>
</reference>
<evidence type="ECO:0000313" key="6">
    <source>
        <dbReference type="Proteomes" id="UP001217089"/>
    </source>
</evidence>
<dbReference type="InterPro" id="IPR000742">
    <property type="entry name" value="EGF"/>
</dbReference>
<gene>
    <name evidence="5" type="ORF">KUTeg_008633</name>
</gene>
<evidence type="ECO:0000259" key="4">
    <source>
        <dbReference type="PROSITE" id="PS01186"/>
    </source>
</evidence>
<keyword evidence="2" id="KW-0812">Transmembrane</keyword>
<dbReference type="PANTHER" id="PTHR11905">
    <property type="entry name" value="ADAM A DISINTEGRIN AND METALLOPROTEASE DOMAIN"/>
    <property type="match status" value="1"/>
</dbReference>
<evidence type="ECO:0000256" key="1">
    <source>
        <dbReference type="SAM" id="MobiDB-lite"/>
    </source>
</evidence>
<dbReference type="Pfam" id="PF08516">
    <property type="entry name" value="ADAM_CR"/>
    <property type="match status" value="1"/>
</dbReference>
<dbReference type="PROSITE" id="PS01186">
    <property type="entry name" value="EGF_2"/>
    <property type="match status" value="1"/>
</dbReference>
<dbReference type="PANTHER" id="PTHR11905:SF237">
    <property type="entry name" value="MIND-MELD, ISOFORM J"/>
    <property type="match status" value="1"/>
</dbReference>
<feature type="compositionally biased region" description="Basic residues" evidence="1">
    <location>
        <begin position="389"/>
        <end position="399"/>
    </location>
</feature>
<feature type="domain" description="EGF-like" evidence="3 4">
    <location>
        <begin position="238"/>
        <end position="249"/>
    </location>
</feature>
<dbReference type="EMBL" id="JARBDR010000342">
    <property type="protein sequence ID" value="KAJ8314072.1"/>
    <property type="molecule type" value="Genomic_DNA"/>
</dbReference>
<dbReference type="Gene3D" id="4.10.70.10">
    <property type="entry name" value="Disintegrin domain"/>
    <property type="match status" value="1"/>
</dbReference>
<evidence type="ECO:0000256" key="2">
    <source>
        <dbReference type="SAM" id="Phobius"/>
    </source>
</evidence>
<evidence type="ECO:0000259" key="3">
    <source>
        <dbReference type="PROSITE" id="PS00022"/>
    </source>
</evidence>
<dbReference type="Pfam" id="PF23106">
    <property type="entry name" value="EGF_Teneurin"/>
    <property type="match status" value="1"/>
</dbReference>
<organism evidence="5 6">
    <name type="scientific">Tegillarca granosa</name>
    <name type="common">Malaysian cockle</name>
    <name type="synonym">Anadara granosa</name>
    <dbReference type="NCBI Taxonomy" id="220873"/>
    <lineage>
        <taxon>Eukaryota</taxon>
        <taxon>Metazoa</taxon>
        <taxon>Spiralia</taxon>
        <taxon>Lophotrochozoa</taxon>
        <taxon>Mollusca</taxon>
        <taxon>Bivalvia</taxon>
        <taxon>Autobranchia</taxon>
        <taxon>Pteriomorphia</taxon>
        <taxon>Arcoida</taxon>
        <taxon>Arcoidea</taxon>
        <taxon>Arcidae</taxon>
        <taxon>Tegillarca</taxon>
    </lineage>
</organism>
<dbReference type="Proteomes" id="UP001217089">
    <property type="component" value="Unassembled WGS sequence"/>
</dbReference>
<keyword evidence="2" id="KW-1133">Transmembrane helix</keyword>
<keyword evidence="6" id="KW-1185">Reference proteome</keyword>
<evidence type="ECO:0000313" key="5">
    <source>
        <dbReference type="EMBL" id="KAJ8314072.1"/>
    </source>
</evidence>
<protein>
    <recommendedName>
        <fullName evidence="3 4">EGF-like domain-containing protein</fullName>
    </recommendedName>
</protein>
<name>A0ABQ9FCA9_TEGGR</name>
<keyword evidence="2" id="KW-0472">Membrane</keyword>
<accession>A0ABQ9FCA9</accession>
<dbReference type="Gene3D" id="2.10.25.10">
    <property type="entry name" value="Laminin"/>
    <property type="match status" value="1"/>
</dbReference>
<proteinExistence type="predicted"/>
<dbReference type="PROSITE" id="PS00022">
    <property type="entry name" value="EGF_1"/>
    <property type="match status" value="1"/>
</dbReference>